<dbReference type="InterPro" id="IPR022893">
    <property type="entry name" value="Shikimate_DH_fam"/>
</dbReference>
<dbReference type="Pfam" id="PF08501">
    <property type="entry name" value="Shikimate_dh_N"/>
    <property type="match status" value="1"/>
</dbReference>
<protein>
    <recommendedName>
        <fullName evidence="1">shikimate dehydrogenase (NADP(+))</fullName>
        <ecNumber evidence="1">1.1.1.25</ecNumber>
    </recommendedName>
</protein>
<dbReference type="PANTHER" id="PTHR21089:SF1">
    <property type="entry name" value="BIFUNCTIONAL 3-DEHYDROQUINATE DEHYDRATASE_SHIKIMATE DEHYDROGENASE, CHLOROPLASTIC"/>
    <property type="match status" value="1"/>
</dbReference>
<dbReference type="EC" id="1.1.1.25" evidence="1"/>
<dbReference type="GO" id="GO:0008652">
    <property type="term" value="P:amino acid biosynthetic process"/>
    <property type="evidence" value="ECO:0007669"/>
    <property type="project" value="UniProtKB-KW"/>
</dbReference>
<dbReference type="PANTHER" id="PTHR21089">
    <property type="entry name" value="SHIKIMATE DEHYDROGENASE"/>
    <property type="match status" value="1"/>
</dbReference>
<evidence type="ECO:0000256" key="5">
    <source>
        <dbReference type="ARBA" id="ARBA00023141"/>
    </source>
</evidence>
<dbReference type="CDD" id="cd01065">
    <property type="entry name" value="NAD_bind_Shikimate_DH"/>
    <property type="match status" value="1"/>
</dbReference>
<dbReference type="NCBIfam" id="TIGR00507">
    <property type="entry name" value="aroE"/>
    <property type="match status" value="1"/>
</dbReference>
<organism evidence="9">
    <name type="scientific">freshwater metagenome</name>
    <dbReference type="NCBI Taxonomy" id="449393"/>
    <lineage>
        <taxon>unclassified sequences</taxon>
        <taxon>metagenomes</taxon>
        <taxon>ecological metagenomes</taxon>
    </lineage>
</organism>
<dbReference type="InterPro" id="IPR013708">
    <property type="entry name" value="Shikimate_DH-bd_N"/>
</dbReference>
<sequence length="276" mass="27626">MITGSTRVAGVIGSPVRHSLSPVMHNAAFAAGGLDWVYAAFEVMPGGAAGALAGMRVLGIGGLSVTMPHKDDAAAAVDTLDAAAAALGTINTVVLQPDGRLAGYSTDGAGFVASLRDAGVDPAGLRVAVLGAGGAARAVIDALARAGAAELVVINRSGDRAELAARLGGAVAHRGEMGDIAGVDMVVNATSIGMGTDLEPCDVALLHSGQVVADLVYHPLQTALLRAATAVGAVTVDGLGMLVHQAVLQQQLWTGVRPDPAVMRSAAEKELAARHR</sequence>
<gene>
    <name evidence="9" type="ORF">UFOPK3376_01029</name>
</gene>
<dbReference type="UniPathway" id="UPA00053">
    <property type="reaction ID" value="UER00087"/>
</dbReference>
<dbReference type="EMBL" id="CAFBLP010000020">
    <property type="protein sequence ID" value="CAB4874318.1"/>
    <property type="molecule type" value="Genomic_DNA"/>
</dbReference>
<evidence type="ECO:0000313" key="9">
    <source>
        <dbReference type="EMBL" id="CAB4874318.1"/>
    </source>
</evidence>
<dbReference type="GO" id="GO:0050661">
    <property type="term" value="F:NADP binding"/>
    <property type="evidence" value="ECO:0007669"/>
    <property type="project" value="InterPro"/>
</dbReference>
<evidence type="ECO:0000259" key="8">
    <source>
        <dbReference type="Pfam" id="PF18317"/>
    </source>
</evidence>
<dbReference type="GO" id="GO:0009073">
    <property type="term" value="P:aromatic amino acid family biosynthetic process"/>
    <property type="evidence" value="ECO:0007669"/>
    <property type="project" value="UniProtKB-KW"/>
</dbReference>
<accession>A0A6J7DXI7</accession>
<dbReference type="GO" id="GO:0009423">
    <property type="term" value="P:chorismate biosynthetic process"/>
    <property type="evidence" value="ECO:0007669"/>
    <property type="project" value="UniProtKB-UniPathway"/>
</dbReference>
<dbReference type="Gene3D" id="3.40.50.720">
    <property type="entry name" value="NAD(P)-binding Rossmann-like Domain"/>
    <property type="match status" value="1"/>
</dbReference>
<dbReference type="NCBIfam" id="NF001319">
    <property type="entry name" value="PRK00258.3-3"/>
    <property type="match status" value="1"/>
</dbReference>
<dbReference type="InterPro" id="IPR046346">
    <property type="entry name" value="Aminoacid_DH-like_N_sf"/>
</dbReference>
<dbReference type="GO" id="GO:0004764">
    <property type="term" value="F:shikimate 3-dehydrogenase (NADP+) activity"/>
    <property type="evidence" value="ECO:0007669"/>
    <property type="project" value="UniProtKB-EC"/>
</dbReference>
<evidence type="ECO:0000256" key="4">
    <source>
        <dbReference type="ARBA" id="ARBA00023002"/>
    </source>
</evidence>
<dbReference type="InterPro" id="IPR011342">
    <property type="entry name" value="Shikimate_DH"/>
</dbReference>
<evidence type="ECO:0000259" key="6">
    <source>
        <dbReference type="Pfam" id="PF01488"/>
    </source>
</evidence>
<keyword evidence="3" id="KW-0521">NADP</keyword>
<dbReference type="SUPFAM" id="SSF53223">
    <property type="entry name" value="Aminoacid dehydrogenase-like, N-terminal domain"/>
    <property type="match status" value="1"/>
</dbReference>
<dbReference type="Pfam" id="PF01488">
    <property type="entry name" value="Shikimate_DH"/>
    <property type="match status" value="1"/>
</dbReference>
<evidence type="ECO:0000256" key="3">
    <source>
        <dbReference type="ARBA" id="ARBA00022857"/>
    </source>
</evidence>
<dbReference type="InterPro" id="IPR041121">
    <property type="entry name" value="SDH_C"/>
</dbReference>
<proteinExistence type="inferred from homology"/>
<feature type="domain" description="SDH C-terminal" evidence="8">
    <location>
        <begin position="238"/>
        <end position="267"/>
    </location>
</feature>
<dbReference type="HAMAP" id="MF_00222">
    <property type="entry name" value="Shikimate_DH_AroE"/>
    <property type="match status" value="1"/>
</dbReference>
<feature type="domain" description="Quinate/shikimate 5-dehydrogenase/glutamyl-tRNA reductase" evidence="6">
    <location>
        <begin position="124"/>
        <end position="191"/>
    </location>
</feature>
<evidence type="ECO:0000259" key="7">
    <source>
        <dbReference type="Pfam" id="PF08501"/>
    </source>
</evidence>
<name>A0A6J7DXI7_9ZZZZ</name>
<dbReference type="AlphaFoldDB" id="A0A6J7DXI7"/>
<dbReference type="InterPro" id="IPR006151">
    <property type="entry name" value="Shikm_DH/Glu-tRNA_Rdtase"/>
</dbReference>
<keyword evidence="5" id="KW-0057">Aromatic amino acid biosynthesis</keyword>
<keyword evidence="4" id="KW-0560">Oxidoreductase</keyword>
<dbReference type="InterPro" id="IPR036291">
    <property type="entry name" value="NAD(P)-bd_dom_sf"/>
</dbReference>
<keyword evidence="2" id="KW-0028">Amino-acid biosynthesis</keyword>
<dbReference type="Pfam" id="PF18317">
    <property type="entry name" value="SDH_C"/>
    <property type="match status" value="1"/>
</dbReference>
<reference evidence="9" key="1">
    <citation type="submission" date="2020-05" db="EMBL/GenBank/DDBJ databases">
        <authorList>
            <person name="Chiriac C."/>
            <person name="Salcher M."/>
            <person name="Ghai R."/>
            <person name="Kavagutti S V."/>
        </authorList>
    </citation>
    <scope>NUCLEOTIDE SEQUENCE</scope>
</reference>
<feature type="domain" description="Shikimate dehydrogenase substrate binding N-terminal" evidence="7">
    <location>
        <begin position="11"/>
        <end position="93"/>
    </location>
</feature>
<evidence type="ECO:0000256" key="1">
    <source>
        <dbReference type="ARBA" id="ARBA00012962"/>
    </source>
</evidence>
<evidence type="ECO:0000256" key="2">
    <source>
        <dbReference type="ARBA" id="ARBA00022605"/>
    </source>
</evidence>
<dbReference type="Gene3D" id="3.40.50.10860">
    <property type="entry name" value="Leucine Dehydrogenase, chain A, domain 1"/>
    <property type="match status" value="1"/>
</dbReference>
<dbReference type="GO" id="GO:0005829">
    <property type="term" value="C:cytosol"/>
    <property type="evidence" value="ECO:0007669"/>
    <property type="project" value="TreeGrafter"/>
</dbReference>
<dbReference type="SUPFAM" id="SSF51735">
    <property type="entry name" value="NAD(P)-binding Rossmann-fold domains"/>
    <property type="match status" value="1"/>
</dbReference>
<dbReference type="GO" id="GO:0019632">
    <property type="term" value="P:shikimate metabolic process"/>
    <property type="evidence" value="ECO:0007669"/>
    <property type="project" value="InterPro"/>
</dbReference>